<reference evidence="1 2" key="2">
    <citation type="journal article" date="2008" name="Nature">
        <title>The Phaeodactylum genome reveals the evolutionary history of diatom genomes.</title>
        <authorList>
            <person name="Bowler C."/>
            <person name="Allen A.E."/>
            <person name="Badger J.H."/>
            <person name="Grimwood J."/>
            <person name="Jabbari K."/>
            <person name="Kuo A."/>
            <person name="Maheswari U."/>
            <person name="Martens C."/>
            <person name="Maumus F."/>
            <person name="Otillar R.P."/>
            <person name="Rayko E."/>
            <person name="Salamov A."/>
            <person name="Vandepoele K."/>
            <person name="Beszteri B."/>
            <person name="Gruber A."/>
            <person name="Heijde M."/>
            <person name="Katinka M."/>
            <person name="Mock T."/>
            <person name="Valentin K."/>
            <person name="Verret F."/>
            <person name="Berges J.A."/>
            <person name="Brownlee C."/>
            <person name="Cadoret J.P."/>
            <person name="Chiovitti A."/>
            <person name="Choi C.J."/>
            <person name="Coesel S."/>
            <person name="De Martino A."/>
            <person name="Detter J.C."/>
            <person name="Durkin C."/>
            <person name="Falciatore A."/>
            <person name="Fournet J."/>
            <person name="Haruta M."/>
            <person name="Huysman M.J."/>
            <person name="Jenkins B.D."/>
            <person name="Jiroutova K."/>
            <person name="Jorgensen R.E."/>
            <person name="Joubert Y."/>
            <person name="Kaplan A."/>
            <person name="Kroger N."/>
            <person name="Kroth P.G."/>
            <person name="La Roche J."/>
            <person name="Lindquist E."/>
            <person name="Lommer M."/>
            <person name="Martin-Jezequel V."/>
            <person name="Lopez P.J."/>
            <person name="Lucas S."/>
            <person name="Mangogna M."/>
            <person name="McGinnis K."/>
            <person name="Medlin L.K."/>
            <person name="Montsant A."/>
            <person name="Oudot-Le Secq M.P."/>
            <person name="Napoli C."/>
            <person name="Obornik M."/>
            <person name="Parker M.S."/>
            <person name="Petit J.L."/>
            <person name="Porcel B.M."/>
            <person name="Poulsen N."/>
            <person name="Robison M."/>
            <person name="Rychlewski L."/>
            <person name="Rynearson T.A."/>
            <person name="Schmutz J."/>
            <person name="Shapiro H."/>
            <person name="Siaut M."/>
            <person name="Stanley M."/>
            <person name="Sussman M.R."/>
            <person name="Taylor A.R."/>
            <person name="Vardi A."/>
            <person name="von Dassow P."/>
            <person name="Vyverman W."/>
            <person name="Willis A."/>
            <person name="Wyrwicz L.S."/>
            <person name="Rokhsar D.S."/>
            <person name="Weissenbach J."/>
            <person name="Armbrust E.V."/>
            <person name="Green B.R."/>
            <person name="Van de Peer Y."/>
            <person name="Grigoriev I.V."/>
        </authorList>
    </citation>
    <scope>NUCLEOTIDE SEQUENCE [LARGE SCALE GENOMIC DNA]</scope>
    <source>
        <strain evidence="1 2">CCMP1335</strain>
    </source>
</reference>
<dbReference type="Proteomes" id="UP000001449">
    <property type="component" value="Chromosome 2"/>
</dbReference>
<sequence length="284" mass="30991">MKVAVVTGIARTTGIGHAICSTLLENGIAVIGFDINPLDTSSPLSTKYPIHFRSRVCRVDSDPGNFRRHLMSALDELQQNHVDVVVNNAGMSSAYMPETDVLHGITGDNDDEREVRRLEARMDQYNHYIQNNLRSAFLVTEVCKPFLPLPLQPSTSSSRTTPSASIIHISSTRAHSSEFGPSHAQEGYASAKAGLIGLTHSQGQSMAGVARVNAILPGWINTEDKRGGYVPTEEDHAWHAAGRIGQPKDVAELVLFLSDEKKSGFVTCQEFVVDGGVSKRMYYP</sequence>
<dbReference type="HOGENOM" id="CLU_010194_1_0_1"/>
<gene>
    <name evidence="1" type="ORF">THAPSDRAFT_2294</name>
</gene>
<dbReference type="PRINTS" id="PR00080">
    <property type="entry name" value="SDRFAMILY"/>
</dbReference>
<dbReference type="EMBL" id="CM000639">
    <property type="protein sequence ID" value="EED95185.1"/>
    <property type="molecule type" value="Genomic_DNA"/>
</dbReference>
<dbReference type="PANTHER" id="PTHR24314:SF20">
    <property type="entry name" value="STEROL CARRIER PROTEIN 2"/>
    <property type="match status" value="1"/>
</dbReference>
<dbReference type="AlphaFoldDB" id="B8BTY7"/>
<accession>B8BTY7</accession>
<dbReference type="STRING" id="35128.B8BTY7"/>
<organism evidence="1 2">
    <name type="scientific">Thalassiosira pseudonana</name>
    <name type="common">Marine diatom</name>
    <name type="synonym">Cyclotella nana</name>
    <dbReference type="NCBI Taxonomy" id="35128"/>
    <lineage>
        <taxon>Eukaryota</taxon>
        <taxon>Sar</taxon>
        <taxon>Stramenopiles</taxon>
        <taxon>Ochrophyta</taxon>
        <taxon>Bacillariophyta</taxon>
        <taxon>Coscinodiscophyceae</taxon>
        <taxon>Thalassiosirophycidae</taxon>
        <taxon>Thalassiosirales</taxon>
        <taxon>Thalassiosiraceae</taxon>
        <taxon>Thalassiosira</taxon>
    </lineage>
</organism>
<keyword evidence="2" id="KW-1185">Reference proteome</keyword>
<proteinExistence type="predicted"/>
<dbReference type="InterPro" id="IPR052625">
    <property type="entry name" value="Chl_b_Red"/>
</dbReference>
<evidence type="ECO:0000313" key="1">
    <source>
        <dbReference type="EMBL" id="EED95185.1"/>
    </source>
</evidence>
<dbReference type="GeneID" id="7450185"/>
<dbReference type="SUPFAM" id="SSF51735">
    <property type="entry name" value="NAD(P)-binding Rossmann-fold domains"/>
    <property type="match status" value="1"/>
</dbReference>
<reference evidence="1 2" key="1">
    <citation type="journal article" date="2004" name="Science">
        <title>The genome of the diatom Thalassiosira pseudonana: ecology, evolution, and metabolism.</title>
        <authorList>
            <person name="Armbrust E.V."/>
            <person name="Berges J.A."/>
            <person name="Bowler C."/>
            <person name="Green B.R."/>
            <person name="Martinez D."/>
            <person name="Putnam N.H."/>
            <person name="Zhou S."/>
            <person name="Allen A.E."/>
            <person name="Apt K.E."/>
            <person name="Bechner M."/>
            <person name="Brzezinski M.A."/>
            <person name="Chaal B.K."/>
            <person name="Chiovitti A."/>
            <person name="Davis A.K."/>
            <person name="Demarest M.S."/>
            <person name="Detter J.C."/>
            <person name="Glavina T."/>
            <person name="Goodstein D."/>
            <person name="Hadi M.Z."/>
            <person name="Hellsten U."/>
            <person name="Hildebrand M."/>
            <person name="Jenkins B.D."/>
            <person name="Jurka J."/>
            <person name="Kapitonov V.V."/>
            <person name="Kroger N."/>
            <person name="Lau W.W."/>
            <person name="Lane T.W."/>
            <person name="Larimer F.W."/>
            <person name="Lippmeier J.C."/>
            <person name="Lucas S."/>
            <person name="Medina M."/>
            <person name="Montsant A."/>
            <person name="Obornik M."/>
            <person name="Parker M.S."/>
            <person name="Palenik B."/>
            <person name="Pazour G.J."/>
            <person name="Richardson P.M."/>
            <person name="Rynearson T.A."/>
            <person name="Saito M.A."/>
            <person name="Schwartz D.C."/>
            <person name="Thamatrakoln K."/>
            <person name="Valentin K."/>
            <person name="Vardi A."/>
            <person name="Wilkerson F.P."/>
            <person name="Rokhsar D.S."/>
        </authorList>
    </citation>
    <scope>NUCLEOTIDE SEQUENCE [LARGE SCALE GENOMIC DNA]</scope>
    <source>
        <strain evidence="1 2">CCMP1335</strain>
    </source>
</reference>
<dbReference type="Pfam" id="PF13561">
    <property type="entry name" value="adh_short_C2"/>
    <property type="match status" value="1"/>
</dbReference>
<evidence type="ECO:0000313" key="2">
    <source>
        <dbReference type="Proteomes" id="UP000001449"/>
    </source>
</evidence>
<dbReference type="RefSeq" id="XP_002287742.1">
    <property type="nucleotide sequence ID" value="XM_002287706.1"/>
</dbReference>
<name>B8BTY7_THAPS</name>
<dbReference type="InParanoid" id="B8BTY7"/>
<protein>
    <submittedName>
        <fullName evidence="1">Uncharacterized protein</fullName>
    </submittedName>
</protein>
<dbReference type="PaxDb" id="35128-Thaps2294"/>
<dbReference type="PRINTS" id="PR00081">
    <property type="entry name" value="GDHRDH"/>
</dbReference>
<dbReference type="PANTHER" id="PTHR24314">
    <property type="entry name" value="NON-SPECIFIC LIPID TRANSFER PROTEIN-RELATED"/>
    <property type="match status" value="1"/>
</dbReference>
<dbReference type="InterPro" id="IPR036291">
    <property type="entry name" value="NAD(P)-bd_dom_sf"/>
</dbReference>
<dbReference type="KEGG" id="tps:THAPSDRAFT_2294"/>
<dbReference type="Gene3D" id="3.40.50.720">
    <property type="entry name" value="NAD(P)-binding Rossmann-like Domain"/>
    <property type="match status" value="1"/>
</dbReference>
<dbReference type="InterPro" id="IPR002347">
    <property type="entry name" value="SDR_fam"/>
</dbReference>
<dbReference type="eggNOG" id="KOG0725">
    <property type="taxonomic scope" value="Eukaryota"/>
</dbReference>